<dbReference type="CDD" id="cd04301">
    <property type="entry name" value="NAT_SF"/>
    <property type="match status" value="1"/>
</dbReference>
<accession>A0ABP3V0C0</accession>
<dbReference type="Pfam" id="PF00583">
    <property type="entry name" value="Acetyltransf_1"/>
    <property type="match status" value="1"/>
</dbReference>
<organism evidence="4 5">
    <name type="scientific">Ideonella azotifigens</name>
    <dbReference type="NCBI Taxonomy" id="513160"/>
    <lineage>
        <taxon>Bacteria</taxon>
        <taxon>Pseudomonadati</taxon>
        <taxon>Pseudomonadota</taxon>
        <taxon>Betaproteobacteria</taxon>
        <taxon>Burkholderiales</taxon>
        <taxon>Sphaerotilaceae</taxon>
        <taxon>Ideonella</taxon>
    </lineage>
</organism>
<reference evidence="5" key="1">
    <citation type="journal article" date="2019" name="Int. J. Syst. Evol. Microbiol.">
        <title>The Global Catalogue of Microorganisms (GCM) 10K type strain sequencing project: providing services to taxonomists for standard genome sequencing and annotation.</title>
        <authorList>
            <consortium name="The Broad Institute Genomics Platform"/>
            <consortium name="The Broad Institute Genome Sequencing Center for Infectious Disease"/>
            <person name="Wu L."/>
            <person name="Ma J."/>
        </authorList>
    </citation>
    <scope>NUCLEOTIDE SEQUENCE [LARGE SCALE GENOMIC DNA]</scope>
    <source>
        <strain evidence="5">JCM 15503</strain>
    </source>
</reference>
<dbReference type="Proteomes" id="UP001500279">
    <property type="component" value="Unassembled WGS sequence"/>
</dbReference>
<dbReference type="RefSeq" id="WP_141288757.1">
    <property type="nucleotide sequence ID" value="NZ_BAAAEW010000004.1"/>
</dbReference>
<evidence type="ECO:0000313" key="4">
    <source>
        <dbReference type="EMBL" id="GAA0744364.1"/>
    </source>
</evidence>
<dbReference type="Gene3D" id="3.40.630.30">
    <property type="match status" value="1"/>
</dbReference>
<keyword evidence="1" id="KW-0808">Transferase</keyword>
<dbReference type="InterPro" id="IPR050832">
    <property type="entry name" value="Bact_Acetyltransf"/>
</dbReference>
<evidence type="ECO:0000313" key="5">
    <source>
        <dbReference type="Proteomes" id="UP001500279"/>
    </source>
</evidence>
<gene>
    <name evidence="4" type="ORF">GCM10009107_09760</name>
</gene>
<dbReference type="PANTHER" id="PTHR43877">
    <property type="entry name" value="AMINOALKYLPHOSPHONATE N-ACETYLTRANSFERASE-RELATED-RELATED"/>
    <property type="match status" value="1"/>
</dbReference>
<name>A0ABP3V0C0_9BURK</name>
<keyword evidence="2" id="KW-0012">Acyltransferase</keyword>
<keyword evidence="5" id="KW-1185">Reference proteome</keyword>
<evidence type="ECO:0000259" key="3">
    <source>
        <dbReference type="PROSITE" id="PS51186"/>
    </source>
</evidence>
<evidence type="ECO:0000256" key="2">
    <source>
        <dbReference type="ARBA" id="ARBA00023315"/>
    </source>
</evidence>
<dbReference type="InterPro" id="IPR000182">
    <property type="entry name" value="GNAT_dom"/>
</dbReference>
<feature type="domain" description="N-acetyltransferase" evidence="3">
    <location>
        <begin position="5"/>
        <end position="152"/>
    </location>
</feature>
<dbReference type="InterPro" id="IPR016181">
    <property type="entry name" value="Acyl_CoA_acyltransferase"/>
</dbReference>
<sequence length="163" mass="17752">MITSNAIRLAVAADAAAIALMSRHLIEHGLPWGWDGQRVAQAILAPHINVAVTGPRGAPVGFGIMAYHDDDAHLVLFAVQPARQRQGLGKALLDWLEAAARVAGAERIRVEARRENLAARIFYNELGYHERMISKAMYNGQVDGVRLEKWLRVHDVSASGAAS</sequence>
<dbReference type="EMBL" id="BAAAEW010000004">
    <property type="protein sequence ID" value="GAA0744364.1"/>
    <property type="molecule type" value="Genomic_DNA"/>
</dbReference>
<comment type="caution">
    <text evidence="4">The sequence shown here is derived from an EMBL/GenBank/DDBJ whole genome shotgun (WGS) entry which is preliminary data.</text>
</comment>
<dbReference type="SUPFAM" id="SSF55729">
    <property type="entry name" value="Acyl-CoA N-acyltransferases (Nat)"/>
    <property type="match status" value="1"/>
</dbReference>
<protein>
    <recommendedName>
        <fullName evidence="3">N-acetyltransferase domain-containing protein</fullName>
    </recommendedName>
</protein>
<proteinExistence type="predicted"/>
<evidence type="ECO:0000256" key="1">
    <source>
        <dbReference type="ARBA" id="ARBA00022679"/>
    </source>
</evidence>
<dbReference type="PROSITE" id="PS51186">
    <property type="entry name" value="GNAT"/>
    <property type="match status" value="1"/>
</dbReference>